<accession>A0AAU9RKV1</accession>
<keyword evidence="2" id="KW-0472">Membrane</keyword>
<dbReference type="EMBL" id="CAJVSB020000186">
    <property type="protein sequence ID" value="CAH2042779.1"/>
    <property type="molecule type" value="Genomic_DNA"/>
</dbReference>
<evidence type="ECO:0000313" key="4">
    <source>
        <dbReference type="EMBL" id="CAH2042779.1"/>
    </source>
</evidence>
<evidence type="ECO:0000256" key="2">
    <source>
        <dbReference type="ARBA" id="ARBA00023136"/>
    </source>
</evidence>
<dbReference type="PANTHER" id="PTHR21136:SF176">
    <property type="entry name" value="VESICLE-ASSOCIATED MEMBRANE PROTEIN 721"/>
    <property type="match status" value="1"/>
</dbReference>
<dbReference type="InterPro" id="IPR010908">
    <property type="entry name" value="Longin_dom"/>
</dbReference>
<dbReference type="GO" id="GO:0016020">
    <property type="term" value="C:membrane"/>
    <property type="evidence" value="ECO:0007669"/>
    <property type="project" value="UniProtKB-SubCell"/>
</dbReference>
<reference evidence="4 5" key="1">
    <citation type="submission" date="2022-03" db="EMBL/GenBank/DDBJ databases">
        <authorList>
            <person name="Nunn A."/>
            <person name="Chopra R."/>
            <person name="Nunn A."/>
            <person name="Contreras Garrido A."/>
        </authorList>
    </citation>
    <scope>NUCLEOTIDE SEQUENCE [LARGE SCALE GENOMIC DNA]</scope>
</reference>
<gene>
    <name evidence="4" type="ORF">TAV2_LOCUS4769</name>
</gene>
<evidence type="ECO:0000256" key="1">
    <source>
        <dbReference type="ARBA" id="ARBA00004370"/>
    </source>
</evidence>
<feature type="domain" description="Longin" evidence="3">
    <location>
        <begin position="1"/>
        <end position="33"/>
    </location>
</feature>
<dbReference type="AlphaFoldDB" id="A0AAU9RKV1"/>
<evidence type="ECO:0000259" key="3">
    <source>
        <dbReference type="PROSITE" id="PS50859"/>
    </source>
</evidence>
<sequence>MERVKEDFNTKYGGGKAKTAGAKSLNKEFDEKLKEHMQYYVDHPEEVSKLAKVKAQVAEVKGVTMGRELLSLFYHLLYYLQGYENVATKFPANALVHRPTLLQYIVSSKVCSWDRISGDQL</sequence>
<dbReference type="PROSITE" id="PS50859">
    <property type="entry name" value="LONGIN"/>
    <property type="match status" value="1"/>
</dbReference>
<proteinExistence type="predicted"/>
<keyword evidence="5" id="KW-1185">Reference proteome</keyword>
<dbReference type="PANTHER" id="PTHR21136">
    <property type="entry name" value="SNARE PROTEINS"/>
    <property type="match status" value="1"/>
</dbReference>
<protein>
    <recommendedName>
        <fullName evidence="3">Longin domain-containing protein</fullName>
    </recommendedName>
</protein>
<comment type="caution">
    <text evidence="4">The sequence shown here is derived from an EMBL/GenBank/DDBJ whole genome shotgun (WGS) entry which is preliminary data.</text>
</comment>
<dbReference type="Proteomes" id="UP000836841">
    <property type="component" value="Unassembled WGS sequence"/>
</dbReference>
<evidence type="ECO:0000313" key="5">
    <source>
        <dbReference type="Proteomes" id="UP000836841"/>
    </source>
</evidence>
<dbReference type="Gene3D" id="3.30.450.50">
    <property type="entry name" value="Longin domain"/>
    <property type="match status" value="1"/>
</dbReference>
<name>A0AAU9RKV1_THLAR</name>
<comment type="subcellular location">
    <subcellularLocation>
        <location evidence="1">Membrane</location>
    </subcellularLocation>
</comment>
<organism evidence="4 5">
    <name type="scientific">Thlaspi arvense</name>
    <name type="common">Field penny-cress</name>
    <dbReference type="NCBI Taxonomy" id="13288"/>
    <lineage>
        <taxon>Eukaryota</taxon>
        <taxon>Viridiplantae</taxon>
        <taxon>Streptophyta</taxon>
        <taxon>Embryophyta</taxon>
        <taxon>Tracheophyta</taxon>
        <taxon>Spermatophyta</taxon>
        <taxon>Magnoliopsida</taxon>
        <taxon>eudicotyledons</taxon>
        <taxon>Gunneridae</taxon>
        <taxon>Pentapetalae</taxon>
        <taxon>rosids</taxon>
        <taxon>malvids</taxon>
        <taxon>Brassicales</taxon>
        <taxon>Brassicaceae</taxon>
        <taxon>Thlaspideae</taxon>
        <taxon>Thlaspi</taxon>
    </lineage>
</organism>
<dbReference type="InterPro" id="IPR051097">
    <property type="entry name" value="Synaptobrevin-like_transport"/>
</dbReference>